<keyword evidence="8" id="KW-0175">Coiled coil</keyword>
<evidence type="ECO:0000256" key="2">
    <source>
        <dbReference type="ARBA" id="ARBA00012438"/>
    </source>
</evidence>
<feature type="modified residue" description="4-aspartylphosphate" evidence="7">
    <location>
        <position position="491"/>
    </location>
</feature>
<dbReference type="SUPFAM" id="SSF55874">
    <property type="entry name" value="ATPase domain of HSP90 chaperone/DNA topoisomerase II/histidine kinase"/>
    <property type="match status" value="1"/>
</dbReference>
<dbReference type="SUPFAM" id="SSF47384">
    <property type="entry name" value="Homodimeric domain of signal transducing histidine kinase"/>
    <property type="match status" value="1"/>
</dbReference>
<evidence type="ECO:0000256" key="5">
    <source>
        <dbReference type="ARBA" id="ARBA00022777"/>
    </source>
</evidence>
<sequence length="726" mass="81159">MIKASTPEDELSRLKDLYEYDVLDTEAEKSFDDLTQLASDICETPISLISLVDPDRQWFKSKHGIDVAETARDISFCSHAILENQVFEVQNALTDTRFHDNPLVTNDPNIRFYAGAPLITPRGNAIGTLCVISDKPKKLSSKQINALTVLSKEVIAQLELRLNNKKLFMALEKQKEHNKELEKLKEAADIANNTKSKFLANMTHELRTPLHGILNLAEFAISETTTEEKNSTLKSILKSAHYLSNIVNDILDFSKIEAGKLEIEHINFSLNEVISDVIKPQLQQASAKGIKLITSIDPKIADNLKGDPLRISQILNNLCSNAIKFTNFGQVELKISVKNSTLQTQVLTFEVIDTGLGINENVQEHLFKEFHQADSSTSRKYGGTGLGLSICARLSELMQGHLSFTSKIDKGSTFTYEQSFEIALLPPTSKQCTDITNLQGSTVLIAEDNKINQLIIVKMLKAHNANLIIAEDGKECVKYFKEHSVDLIFMDIQMPEMDGIKATQAIRALPTGKTVPIIAMTANTLKQDIEHYLDIGMDGYLTKPFDKAKINSLLNVYNPKNLNLKNLAVKISDPNVSSDRKLKQICKELKALIPNANRVSLWLFNKEYSTLNCLICLDENNDVSSGTVLYTENSPAYFNYILANQVLDASDARNNEVTKPFSHSYFEPLDIYSLLDYIYTLNSKPLGVICCESVGSKVTWSQADKKSLIKVADVTNLFLSKQIKHE</sequence>
<evidence type="ECO:0000256" key="4">
    <source>
        <dbReference type="ARBA" id="ARBA00022679"/>
    </source>
</evidence>
<dbReference type="InterPro" id="IPR003594">
    <property type="entry name" value="HATPase_dom"/>
</dbReference>
<dbReference type="InterPro" id="IPR003018">
    <property type="entry name" value="GAF"/>
</dbReference>
<keyword evidence="5" id="KW-0418">Kinase</keyword>
<dbReference type="SMART" id="SM00388">
    <property type="entry name" value="HisKA"/>
    <property type="match status" value="1"/>
</dbReference>
<dbReference type="Gene3D" id="3.40.50.2300">
    <property type="match status" value="1"/>
</dbReference>
<comment type="caution">
    <text evidence="11">The sequence shown here is derived from an EMBL/GenBank/DDBJ whole genome shotgun (WGS) entry which is preliminary data.</text>
</comment>
<dbReference type="FunFam" id="3.30.565.10:FF:000010">
    <property type="entry name" value="Sensor histidine kinase RcsC"/>
    <property type="match status" value="1"/>
</dbReference>
<dbReference type="InterPro" id="IPR011006">
    <property type="entry name" value="CheY-like_superfamily"/>
</dbReference>
<evidence type="ECO:0000313" key="11">
    <source>
        <dbReference type="EMBL" id="GLQ02088.1"/>
    </source>
</evidence>
<accession>A0AA37W453</accession>
<evidence type="ECO:0000256" key="6">
    <source>
        <dbReference type="ARBA" id="ARBA00023012"/>
    </source>
</evidence>
<dbReference type="Pfam" id="PF00072">
    <property type="entry name" value="Response_reg"/>
    <property type="match status" value="1"/>
</dbReference>
<dbReference type="CDD" id="cd16922">
    <property type="entry name" value="HATPase_EvgS-ArcB-TorS-like"/>
    <property type="match status" value="1"/>
</dbReference>
<protein>
    <recommendedName>
        <fullName evidence="2">histidine kinase</fullName>
        <ecNumber evidence="2">2.7.13.3</ecNumber>
    </recommendedName>
</protein>
<dbReference type="Gene3D" id="1.10.287.130">
    <property type="match status" value="1"/>
</dbReference>
<dbReference type="SMART" id="SM00387">
    <property type="entry name" value="HATPase_c"/>
    <property type="match status" value="1"/>
</dbReference>
<evidence type="ECO:0000256" key="1">
    <source>
        <dbReference type="ARBA" id="ARBA00000085"/>
    </source>
</evidence>
<name>A0AA37W453_9GAMM</name>
<feature type="domain" description="Response regulatory" evidence="10">
    <location>
        <begin position="442"/>
        <end position="558"/>
    </location>
</feature>
<keyword evidence="4" id="KW-0808">Transferase</keyword>
<keyword evidence="3 7" id="KW-0597">Phosphoprotein</keyword>
<keyword evidence="12" id="KW-1185">Reference proteome</keyword>
<dbReference type="EMBL" id="BSNE01000003">
    <property type="protein sequence ID" value="GLQ02088.1"/>
    <property type="molecule type" value="Genomic_DNA"/>
</dbReference>
<dbReference type="Pfam" id="PF02518">
    <property type="entry name" value="HATPase_c"/>
    <property type="match status" value="1"/>
</dbReference>
<dbReference type="PRINTS" id="PR00344">
    <property type="entry name" value="BCTRLSENSOR"/>
</dbReference>
<dbReference type="Gene3D" id="3.30.450.40">
    <property type="match status" value="1"/>
</dbReference>
<dbReference type="InterPro" id="IPR004358">
    <property type="entry name" value="Sig_transdc_His_kin-like_C"/>
</dbReference>
<evidence type="ECO:0000259" key="9">
    <source>
        <dbReference type="PROSITE" id="PS50109"/>
    </source>
</evidence>
<dbReference type="SUPFAM" id="SSF52172">
    <property type="entry name" value="CheY-like"/>
    <property type="match status" value="1"/>
</dbReference>
<dbReference type="SMART" id="SM00065">
    <property type="entry name" value="GAF"/>
    <property type="match status" value="1"/>
</dbReference>
<dbReference type="RefSeq" id="WP_096038169.1">
    <property type="nucleotide sequence ID" value="NZ_BJXY01000025.1"/>
</dbReference>
<dbReference type="PANTHER" id="PTHR45339">
    <property type="entry name" value="HYBRID SIGNAL TRANSDUCTION HISTIDINE KINASE J"/>
    <property type="match status" value="1"/>
</dbReference>
<organism evidence="11 12">
    <name type="scientific">Pseudoalteromonas tetraodonis GFC</name>
    <dbReference type="NCBI Taxonomy" id="1315271"/>
    <lineage>
        <taxon>Bacteria</taxon>
        <taxon>Pseudomonadati</taxon>
        <taxon>Pseudomonadota</taxon>
        <taxon>Gammaproteobacteria</taxon>
        <taxon>Alteromonadales</taxon>
        <taxon>Pseudoalteromonadaceae</taxon>
        <taxon>Pseudoalteromonas</taxon>
    </lineage>
</organism>
<reference evidence="11" key="1">
    <citation type="journal article" date="2014" name="Int. J. Syst. Evol. Microbiol.">
        <title>Complete genome sequence of Corynebacterium casei LMG S-19264T (=DSM 44701T), isolated from a smear-ripened cheese.</title>
        <authorList>
            <consortium name="US DOE Joint Genome Institute (JGI-PGF)"/>
            <person name="Walter F."/>
            <person name="Albersmeier A."/>
            <person name="Kalinowski J."/>
            <person name="Ruckert C."/>
        </authorList>
    </citation>
    <scope>NUCLEOTIDE SEQUENCE</scope>
    <source>
        <strain evidence="11">NBRC 103034</strain>
    </source>
</reference>
<dbReference type="Gene3D" id="3.30.565.10">
    <property type="entry name" value="Histidine kinase-like ATPase, C-terminal domain"/>
    <property type="match status" value="1"/>
</dbReference>
<dbReference type="PANTHER" id="PTHR45339:SF1">
    <property type="entry name" value="HYBRID SIGNAL TRANSDUCTION HISTIDINE KINASE J"/>
    <property type="match status" value="1"/>
</dbReference>
<dbReference type="InterPro" id="IPR001789">
    <property type="entry name" value="Sig_transdc_resp-reg_receiver"/>
</dbReference>
<proteinExistence type="predicted"/>
<evidence type="ECO:0000313" key="12">
    <source>
        <dbReference type="Proteomes" id="UP001161408"/>
    </source>
</evidence>
<dbReference type="Pfam" id="PF00512">
    <property type="entry name" value="HisKA"/>
    <property type="match status" value="1"/>
</dbReference>
<gene>
    <name evidence="11" type="ORF">GCM10007914_09690</name>
</gene>
<dbReference type="GO" id="GO:0000155">
    <property type="term" value="F:phosphorelay sensor kinase activity"/>
    <property type="evidence" value="ECO:0007669"/>
    <property type="project" value="InterPro"/>
</dbReference>
<dbReference type="CDD" id="cd17546">
    <property type="entry name" value="REC_hyHK_CKI1_RcsC-like"/>
    <property type="match status" value="1"/>
</dbReference>
<feature type="coiled-coil region" evidence="8">
    <location>
        <begin position="164"/>
        <end position="201"/>
    </location>
</feature>
<dbReference type="CDD" id="cd00082">
    <property type="entry name" value="HisKA"/>
    <property type="match status" value="1"/>
</dbReference>
<dbReference type="Pfam" id="PF01590">
    <property type="entry name" value="GAF"/>
    <property type="match status" value="1"/>
</dbReference>
<feature type="domain" description="Histidine kinase" evidence="9">
    <location>
        <begin position="201"/>
        <end position="422"/>
    </location>
</feature>
<evidence type="ECO:0000256" key="8">
    <source>
        <dbReference type="SAM" id="Coils"/>
    </source>
</evidence>
<dbReference type="InterPro" id="IPR029016">
    <property type="entry name" value="GAF-like_dom_sf"/>
</dbReference>
<dbReference type="InterPro" id="IPR036097">
    <property type="entry name" value="HisK_dim/P_sf"/>
</dbReference>
<keyword evidence="6" id="KW-0902">Two-component regulatory system</keyword>
<dbReference type="InterPro" id="IPR036890">
    <property type="entry name" value="HATPase_C_sf"/>
</dbReference>
<dbReference type="PROSITE" id="PS50109">
    <property type="entry name" value="HIS_KIN"/>
    <property type="match status" value="1"/>
</dbReference>
<evidence type="ECO:0000259" key="10">
    <source>
        <dbReference type="PROSITE" id="PS50110"/>
    </source>
</evidence>
<dbReference type="AlphaFoldDB" id="A0AA37W453"/>
<dbReference type="SMART" id="SM00448">
    <property type="entry name" value="REC"/>
    <property type="match status" value="1"/>
</dbReference>
<dbReference type="SUPFAM" id="SSF55781">
    <property type="entry name" value="GAF domain-like"/>
    <property type="match status" value="2"/>
</dbReference>
<dbReference type="PROSITE" id="PS50110">
    <property type="entry name" value="RESPONSE_REGULATORY"/>
    <property type="match status" value="1"/>
</dbReference>
<dbReference type="InterPro" id="IPR005467">
    <property type="entry name" value="His_kinase_dom"/>
</dbReference>
<reference evidence="11" key="2">
    <citation type="submission" date="2023-01" db="EMBL/GenBank/DDBJ databases">
        <title>Draft genome sequence of Pseudoalteromonas tetraodonis strain NBRC 103034.</title>
        <authorList>
            <person name="Sun Q."/>
            <person name="Mori K."/>
        </authorList>
    </citation>
    <scope>NUCLEOTIDE SEQUENCE</scope>
    <source>
        <strain evidence="11">NBRC 103034</strain>
    </source>
</reference>
<evidence type="ECO:0000256" key="7">
    <source>
        <dbReference type="PROSITE-ProRule" id="PRU00169"/>
    </source>
</evidence>
<dbReference type="InterPro" id="IPR003661">
    <property type="entry name" value="HisK_dim/P_dom"/>
</dbReference>
<dbReference type="Proteomes" id="UP001161408">
    <property type="component" value="Unassembled WGS sequence"/>
</dbReference>
<dbReference type="EC" id="2.7.13.3" evidence="2"/>
<comment type="catalytic activity">
    <reaction evidence="1">
        <text>ATP + protein L-histidine = ADP + protein N-phospho-L-histidine.</text>
        <dbReference type="EC" id="2.7.13.3"/>
    </reaction>
</comment>
<evidence type="ECO:0000256" key="3">
    <source>
        <dbReference type="ARBA" id="ARBA00022553"/>
    </source>
</evidence>